<dbReference type="InterPro" id="IPR009003">
    <property type="entry name" value="Peptidase_S1_PA"/>
</dbReference>
<evidence type="ECO:0000313" key="10">
    <source>
        <dbReference type="EMBL" id="CAD7654594.1"/>
    </source>
</evidence>
<feature type="region of interest" description="Disordered" evidence="8">
    <location>
        <begin position="488"/>
        <end position="547"/>
    </location>
</feature>
<dbReference type="Pfam" id="PF00089">
    <property type="entry name" value="Trypsin"/>
    <property type="match status" value="3"/>
</dbReference>
<dbReference type="SUPFAM" id="SSF50494">
    <property type="entry name" value="Trypsin-like serine proteases"/>
    <property type="match status" value="3"/>
</dbReference>
<dbReference type="InterPro" id="IPR043504">
    <property type="entry name" value="Peptidase_S1_PA_chymotrypsin"/>
</dbReference>
<dbReference type="Proteomes" id="UP000728032">
    <property type="component" value="Unassembled WGS sequence"/>
</dbReference>
<feature type="domain" description="Peptidase S1" evidence="9">
    <location>
        <begin position="1"/>
        <end position="228"/>
    </location>
</feature>
<dbReference type="GO" id="GO:0005615">
    <property type="term" value="C:extracellular space"/>
    <property type="evidence" value="ECO:0007669"/>
    <property type="project" value="TreeGrafter"/>
</dbReference>
<dbReference type="FunFam" id="2.40.10.10:FF:000006">
    <property type="entry name" value="Serine proteinase stubble"/>
    <property type="match status" value="1"/>
</dbReference>
<dbReference type="PANTHER" id="PTHR24264:SF65">
    <property type="entry name" value="SRCR DOMAIN-CONTAINING PROTEIN"/>
    <property type="match status" value="1"/>
</dbReference>
<dbReference type="FunFam" id="2.40.10.10:FF:000015">
    <property type="entry name" value="Atrial natriuretic peptide-converting enzyme"/>
    <property type="match status" value="1"/>
</dbReference>
<reference evidence="10" key="1">
    <citation type="submission" date="2020-11" db="EMBL/GenBank/DDBJ databases">
        <authorList>
            <person name="Tran Van P."/>
        </authorList>
    </citation>
    <scope>NUCLEOTIDE SEQUENCE</scope>
</reference>
<evidence type="ECO:0000256" key="6">
    <source>
        <dbReference type="ARBA" id="ARBA00023157"/>
    </source>
</evidence>
<dbReference type="InterPro" id="IPR018114">
    <property type="entry name" value="TRYPSIN_HIS"/>
</dbReference>
<keyword evidence="6" id="KW-1015">Disulfide bond</keyword>
<dbReference type="PROSITE" id="PS00135">
    <property type="entry name" value="TRYPSIN_SER"/>
    <property type="match status" value="2"/>
</dbReference>
<keyword evidence="3 7" id="KW-0645">Protease</keyword>
<dbReference type="AlphaFoldDB" id="A0A7R9M6P0"/>
<proteinExistence type="predicted"/>
<dbReference type="PANTHER" id="PTHR24264">
    <property type="entry name" value="TRYPSIN-RELATED"/>
    <property type="match status" value="1"/>
</dbReference>
<feature type="domain" description="Peptidase S1" evidence="9">
    <location>
        <begin position="301"/>
        <end position="497"/>
    </location>
</feature>
<dbReference type="FunFam" id="2.40.10.10:FF:000068">
    <property type="entry name" value="transmembrane protease serine 2"/>
    <property type="match status" value="1"/>
</dbReference>
<keyword evidence="11" id="KW-1185">Reference proteome</keyword>
<evidence type="ECO:0000256" key="4">
    <source>
        <dbReference type="ARBA" id="ARBA00022801"/>
    </source>
</evidence>
<keyword evidence="5 7" id="KW-0720">Serine protease</keyword>
<dbReference type="InterPro" id="IPR001254">
    <property type="entry name" value="Trypsin_dom"/>
</dbReference>
<evidence type="ECO:0000256" key="1">
    <source>
        <dbReference type="ARBA" id="ARBA00004613"/>
    </source>
</evidence>
<dbReference type="GO" id="GO:0004252">
    <property type="term" value="F:serine-type endopeptidase activity"/>
    <property type="evidence" value="ECO:0007669"/>
    <property type="project" value="InterPro"/>
</dbReference>
<evidence type="ECO:0000259" key="9">
    <source>
        <dbReference type="PROSITE" id="PS50240"/>
    </source>
</evidence>
<dbReference type="EMBL" id="CAJPVJ010008215">
    <property type="protein sequence ID" value="CAG2171781.1"/>
    <property type="molecule type" value="Genomic_DNA"/>
</dbReference>
<dbReference type="InterPro" id="IPR001314">
    <property type="entry name" value="Peptidase_S1A"/>
</dbReference>
<evidence type="ECO:0000256" key="5">
    <source>
        <dbReference type="ARBA" id="ARBA00022825"/>
    </source>
</evidence>
<dbReference type="EMBL" id="OC923040">
    <property type="protein sequence ID" value="CAD7654594.1"/>
    <property type="molecule type" value="Genomic_DNA"/>
</dbReference>
<dbReference type="InterPro" id="IPR033116">
    <property type="entry name" value="TRYPSIN_SER"/>
</dbReference>
<keyword evidence="4 7" id="KW-0378">Hydrolase</keyword>
<dbReference type="InterPro" id="IPR050127">
    <property type="entry name" value="Serine_Proteases_S1"/>
</dbReference>
<dbReference type="PROSITE" id="PS50240">
    <property type="entry name" value="TRYPSIN_DOM"/>
    <property type="match status" value="3"/>
</dbReference>
<dbReference type="SMART" id="SM00020">
    <property type="entry name" value="Tryp_SPc"/>
    <property type="match status" value="3"/>
</dbReference>
<comment type="subcellular location">
    <subcellularLocation>
        <location evidence="1">Secreted</location>
    </subcellularLocation>
</comment>
<sequence length="801" mass="88033">MVSVGIHVDNKLMACGGVLIGRQYVLTAAHCVKWHRRTFKPMELVVRVGAHYRTHYETMARDHKVESVTVHQNYTDTIYGYDIALIKLRNKVKFSRRVHPICLPPDNSDDYEGRVAMVSGWGHTAQGGVDSPVLMEVPVPVWKNRDCYYSYINTTKVTYNMLCAGYKKGSRDSCQGDSGGPLMVKSESEGRWVLIGVVSWGEGCARPNYPGVYTRVSEFIKWIREVIAQLSNTLTSSSSTFSTVTDTTITTEHTTTTTTSNHVNITTIPPIITTTGDNLNDWWDSQPLAKICGRGSDSGRIVGGWEAKHGTYPWMVGIKLKGSSRMFCGGTLIAGQYVLTAAHCFRKDRKWTENAGDIAVRVGAQDLRANESEARDHGVVSIRIPRNYIEVSKGYDIAVLKLRNKVKFSRRVHPICLPPGNSADDYAGAVAVLTGWGDTTEGGVTSPVLLEVPVQVWDNSACDKSLEGFDVISSMICAGDRAGGKDSCQGDSGGSLMLSKRSTTPQPPITKPFDTKSNDNNYLHNADPAKSTPSILPPSPKSSLNGGRCGVAHTRRIMGGGFATPRQYPWMAAILLPNKTTPDCGGALIGDRYVLTAAHCLHRAFGDSLAAGDLTVRLGAFDFGVDREHHADDYPVANYTVHDGYDTVMLENDLAIIKLSSKVNYTPTVHPICLPPKDVERDDYTHRHIWVAGWGRTSFKGAQSTRMKHVELPVWLNDRCDEALYDFDAKSKVFCTGHDQGGMDACQGDSGGPLMLRDEGDRRWRLVGVVSFGNECGLPNNPGVNTRVTEYLDWISEHTMD</sequence>
<protein>
    <recommendedName>
        <fullName evidence="9">Peptidase S1 domain-containing protein</fullName>
    </recommendedName>
</protein>
<feature type="domain" description="Peptidase S1" evidence="9">
    <location>
        <begin position="557"/>
        <end position="800"/>
    </location>
</feature>
<dbReference type="PROSITE" id="PS00134">
    <property type="entry name" value="TRYPSIN_HIS"/>
    <property type="match status" value="2"/>
</dbReference>
<evidence type="ECO:0000256" key="8">
    <source>
        <dbReference type="SAM" id="MobiDB-lite"/>
    </source>
</evidence>
<evidence type="ECO:0000313" key="11">
    <source>
        <dbReference type="Proteomes" id="UP000728032"/>
    </source>
</evidence>
<organism evidence="10">
    <name type="scientific">Oppiella nova</name>
    <dbReference type="NCBI Taxonomy" id="334625"/>
    <lineage>
        <taxon>Eukaryota</taxon>
        <taxon>Metazoa</taxon>
        <taxon>Ecdysozoa</taxon>
        <taxon>Arthropoda</taxon>
        <taxon>Chelicerata</taxon>
        <taxon>Arachnida</taxon>
        <taxon>Acari</taxon>
        <taxon>Acariformes</taxon>
        <taxon>Sarcoptiformes</taxon>
        <taxon>Oribatida</taxon>
        <taxon>Brachypylina</taxon>
        <taxon>Oppioidea</taxon>
        <taxon>Oppiidae</taxon>
        <taxon>Oppiella</taxon>
    </lineage>
</organism>
<name>A0A7R9M6P0_9ACAR</name>
<accession>A0A7R9M6P0</accession>
<evidence type="ECO:0000256" key="2">
    <source>
        <dbReference type="ARBA" id="ARBA00022525"/>
    </source>
</evidence>
<evidence type="ECO:0000256" key="3">
    <source>
        <dbReference type="ARBA" id="ARBA00022670"/>
    </source>
</evidence>
<keyword evidence="2" id="KW-0964">Secreted</keyword>
<dbReference type="Gene3D" id="2.40.10.10">
    <property type="entry name" value="Trypsin-like serine proteases"/>
    <property type="match status" value="3"/>
</dbReference>
<dbReference type="PRINTS" id="PR00722">
    <property type="entry name" value="CHYMOTRYPSIN"/>
</dbReference>
<dbReference type="GO" id="GO:0006508">
    <property type="term" value="P:proteolysis"/>
    <property type="evidence" value="ECO:0007669"/>
    <property type="project" value="UniProtKB-KW"/>
</dbReference>
<gene>
    <name evidence="10" type="ORF">ONB1V03_LOCUS11241</name>
</gene>
<dbReference type="OrthoDB" id="10002959at2759"/>
<evidence type="ECO:0000256" key="7">
    <source>
        <dbReference type="RuleBase" id="RU363034"/>
    </source>
</evidence>
<dbReference type="CDD" id="cd00190">
    <property type="entry name" value="Tryp_SPc"/>
    <property type="match status" value="3"/>
</dbReference>